<dbReference type="RefSeq" id="WP_183949385.1">
    <property type="nucleotide sequence ID" value="NZ_JACHHX010000031.1"/>
</dbReference>
<evidence type="ECO:0000256" key="10">
    <source>
        <dbReference type="ARBA" id="ARBA00023225"/>
    </source>
</evidence>
<feature type="coiled-coil region" evidence="11">
    <location>
        <begin position="10"/>
        <end position="44"/>
    </location>
</feature>
<evidence type="ECO:0000313" key="14">
    <source>
        <dbReference type="Proteomes" id="UP000519004"/>
    </source>
</evidence>
<comment type="caution">
    <text evidence="13">The sequence shown here is derived from an EMBL/GenBank/DDBJ whole genome shotgun (WGS) entry which is preliminary data.</text>
</comment>
<evidence type="ECO:0000256" key="3">
    <source>
        <dbReference type="ARBA" id="ARBA00020392"/>
    </source>
</evidence>
<proteinExistence type="inferred from homology"/>
<keyword evidence="7" id="KW-1005">Bacterial flagellum biogenesis</keyword>
<dbReference type="GO" id="GO:0044781">
    <property type="term" value="P:bacterial-type flagellum organization"/>
    <property type="evidence" value="ECO:0007669"/>
    <property type="project" value="UniProtKB-KW"/>
</dbReference>
<dbReference type="GO" id="GO:0005886">
    <property type="term" value="C:plasma membrane"/>
    <property type="evidence" value="ECO:0007669"/>
    <property type="project" value="UniProtKB-SubCell"/>
</dbReference>
<keyword evidence="10" id="KW-1006">Bacterial flagellum protein export</keyword>
<dbReference type="InterPro" id="IPR052570">
    <property type="entry name" value="FliJ"/>
</dbReference>
<keyword evidence="6" id="KW-0145">Chemotaxis</keyword>
<evidence type="ECO:0000256" key="9">
    <source>
        <dbReference type="ARBA" id="ARBA00023136"/>
    </source>
</evidence>
<keyword evidence="14" id="KW-1185">Reference proteome</keyword>
<evidence type="ECO:0000256" key="5">
    <source>
        <dbReference type="ARBA" id="ARBA00022475"/>
    </source>
</evidence>
<keyword evidence="9" id="KW-0472">Membrane</keyword>
<dbReference type="PANTHER" id="PTHR38786:SF1">
    <property type="entry name" value="FLAGELLAR FLIJ PROTEIN"/>
    <property type="match status" value="1"/>
</dbReference>
<keyword evidence="13" id="KW-0282">Flagellum</keyword>
<dbReference type="GO" id="GO:0071973">
    <property type="term" value="P:bacterial-type flagellum-dependent cell motility"/>
    <property type="evidence" value="ECO:0007669"/>
    <property type="project" value="InterPro"/>
</dbReference>
<evidence type="ECO:0000256" key="4">
    <source>
        <dbReference type="ARBA" id="ARBA00022448"/>
    </source>
</evidence>
<evidence type="ECO:0000256" key="11">
    <source>
        <dbReference type="SAM" id="Coils"/>
    </source>
</evidence>
<evidence type="ECO:0000256" key="7">
    <source>
        <dbReference type="ARBA" id="ARBA00022795"/>
    </source>
</evidence>
<dbReference type="NCBIfam" id="TIGR02473">
    <property type="entry name" value="flagell_FliJ"/>
    <property type="match status" value="1"/>
</dbReference>
<reference evidence="13 14" key="1">
    <citation type="submission" date="2020-08" db="EMBL/GenBank/DDBJ databases">
        <title>Genomic Encyclopedia of Type Strains, Phase IV (KMG-IV): sequencing the most valuable type-strain genomes for metagenomic binning, comparative biology and taxonomic classification.</title>
        <authorList>
            <person name="Goeker M."/>
        </authorList>
    </citation>
    <scope>NUCLEOTIDE SEQUENCE [LARGE SCALE GENOMIC DNA]</scope>
    <source>
        <strain evidence="13 14">DSM 25897</strain>
    </source>
</reference>
<evidence type="ECO:0000256" key="1">
    <source>
        <dbReference type="ARBA" id="ARBA00004413"/>
    </source>
</evidence>
<feature type="compositionally biased region" description="Basic and acidic residues" evidence="12">
    <location>
        <begin position="114"/>
        <end position="133"/>
    </location>
</feature>
<dbReference type="Gene3D" id="1.10.287.1700">
    <property type="match status" value="1"/>
</dbReference>
<feature type="region of interest" description="Disordered" evidence="12">
    <location>
        <begin position="114"/>
        <end position="146"/>
    </location>
</feature>
<comment type="subcellular location">
    <subcellularLocation>
        <location evidence="1">Cell membrane</location>
        <topology evidence="1">Peripheral membrane protein</topology>
        <orientation evidence="1">Cytoplasmic side</orientation>
    </subcellularLocation>
</comment>
<dbReference type="Pfam" id="PF02050">
    <property type="entry name" value="FliJ"/>
    <property type="match status" value="1"/>
</dbReference>
<evidence type="ECO:0000256" key="2">
    <source>
        <dbReference type="ARBA" id="ARBA00010004"/>
    </source>
</evidence>
<keyword evidence="13" id="KW-0966">Cell projection</keyword>
<dbReference type="Proteomes" id="UP000519004">
    <property type="component" value="Unassembled WGS sequence"/>
</dbReference>
<organism evidence="13 14">
    <name type="scientific">Rehaibacterium terrae</name>
    <dbReference type="NCBI Taxonomy" id="1341696"/>
    <lineage>
        <taxon>Bacteria</taxon>
        <taxon>Pseudomonadati</taxon>
        <taxon>Pseudomonadota</taxon>
        <taxon>Gammaproteobacteria</taxon>
        <taxon>Lysobacterales</taxon>
        <taxon>Lysobacteraceae</taxon>
        <taxon>Rehaibacterium</taxon>
    </lineage>
</organism>
<dbReference type="GO" id="GO:0009288">
    <property type="term" value="C:bacterial-type flagellum"/>
    <property type="evidence" value="ECO:0007669"/>
    <property type="project" value="InterPro"/>
</dbReference>
<dbReference type="EMBL" id="JACHHX010000031">
    <property type="protein sequence ID" value="MBB5016724.1"/>
    <property type="molecule type" value="Genomic_DNA"/>
</dbReference>
<dbReference type="GO" id="GO:0015031">
    <property type="term" value="P:protein transport"/>
    <property type="evidence" value="ECO:0007669"/>
    <property type="project" value="UniProtKB-KW"/>
</dbReference>
<accession>A0A7W7Y260</accession>
<keyword evidence="11" id="KW-0175">Coiled coil</keyword>
<dbReference type="PANTHER" id="PTHR38786">
    <property type="entry name" value="FLAGELLAR FLIJ PROTEIN"/>
    <property type="match status" value="1"/>
</dbReference>
<evidence type="ECO:0000256" key="8">
    <source>
        <dbReference type="ARBA" id="ARBA00022927"/>
    </source>
</evidence>
<keyword evidence="4" id="KW-0813">Transport</keyword>
<dbReference type="InterPro" id="IPR012823">
    <property type="entry name" value="Flagell_FliJ"/>
</dbReference>
<evidence type="ECO:0000256" key="6">
    <source>
        <dbReference type="ARBA" id="ARBA00022500"/>
    </source>
</evidence>
<keyword evidence="13" id="KW-0969">Cilium</keyword>
<keyword evidence="8" id="KW-0653">Protein transport</keyword>
<sequence length="146" mass="16635">MNARRLDPLLRRAEERENAAARDLAEKTRALANHEQRLAELARYASEYAPPASGITSPAQLLNRQAFRERIDDAIARQRQAVEQTRATCDVERARLIIASRDSQVLERLAASYRSREAREQARREQKELDDLAARGLTQRSALETP</sequence>
<name>A0A7W7Y260_9GAMM</name>
<dbReference type="AlphaFoldDB" id="A0A7W7Y260"/>
<dbReference type="GO" id="GO:0006935">
    <property type="term" value="P:chemotaxis"/>
    <property type="evidence" value="ECO:0007669"/>
    <property type="project" value="UniProtKB-KW"/>
</dbReference>
<gene>
    <name evidence="13" type="ORF">HNQ58_002647</name>
</gene>
<comment type="similarity">
    <text evidence="2">Belongs to the FliJ family.</text>
</comment>
<evidence type="ECO:0000313" key="13">
    <source>
        <dbReference type="EMBL" id="MBB5016724.1"/>
    </source>
</evidence>
<protein>
    <recommendedName>
        <fullName evidence="3">Flagellar FliJ protein</fullName>
    </recommendedName>
</protein>
<keyword evidence="5" id="KW-1003">Cell membrane</keyword>
<evidence type="ECO:0000256" key="12">
    <source>
        <dbReference type="SAM" id="MobiDB-lite"/>
    </source>
</evidence>
<dbReference type="InterPro" id="IPR053716">
    <property type="entry name" value="Flag_assembly_chemotaxis_eff"/>
</dbReference>